<dbReference type="SUPFAM" id="SSF81383">
    <property type="entry name" value="F-box domain"/>
    <property type="match status" value="1"/>
</dbReference>
<accession>A0AAD8R6R9</accession>
<name>A0AAD8R6R9_LOLMU</name>
<reference evidence="3" key="1">
    <citation type="submission" date="2023-07" db="EMBL/GenBank/DDBJ databases">
        <title>A chromosome-level genome assembly of Lolium multiflorum.</title>
        <authorList>
            <person name="Chen Y."/>
            <person name="Copetti D."/>
            <person name="Kolliker R."/>
            <person name="Studer B."/>
        </authorList>
    </citation>
    <scope>NUCLEOTIDE SEQUENCE</scope>
    <source>
        <strain evidence="3">02402/16</strain>
        <tissue evidence="3">Leaf</tissue>
    </source>
</reference>
<dbReference type="EMBL" id="JAUUTY010000006">
    <property type="protein sequence ID" value="KAK1613798.1"/>
    <property type="molecule type" value="Genomic_DNA"/>
</dbReference>
<dbReference type="PANTHER" id="PTHR32141:SF58">
    <property type="entry name" value="F-BOX DOMAIN-CONTAINING PROTEIN"/>
    <property type="match status" value="1"/>
</dbReference>
<evidence type="ECO:0008006" key="5">
    <source>
        <dbReference type="Google" id="ProtNLM"/>
    </source>
</evidence>
<gene>
    <name evidence="3" type="ORF">QYE76_019315</name>
</gene>
<dbReference type="AlphaFoldDB" id="A0AAD8R6R9"/>
<evidence type="ECO:0000313" key="3">
    <source>
        <dbReference type="EMBL" id="KAK1613798.1"/>
    </source>
</evidence>
<evidence type="ECO:0000313" key="4">
    <source>
        <dbReference type="Proteomes" id="UP001231189"/>
    </source>
</evidence>
<sequence length="202" mass="22022">MAAVPGSDRLSNLSDDVLIYVLSFLPSKEAAKTTILSRRWRCPLWLDTAVVNLDSRSYAGTGSPACDALHAFALQRSHGRVSTKISIVMHDGSMHGDVLRAACHDEAAVEELRLDCFKEFCKGCPDSDMYSLSPATLPFSALRVLDLSGCLLMDMKQPRRRVAFPCLAGLRLRLCAMDRAMLQDMVSGSPLRLCSPTSASSP</sequence>
<dbReference type="PANTHER" id="PTHR32141">
    <property type="match status" value="1"/>
</dbReference>
<evidence type="ECO:0000259" key="2">
    <source>
        <dbReference type="Pfam" id="PF24758"/>
    </source>
</evidence>
<dbReference type="Pfam" id="PF24758">
    <property type="entry name" value="LRR_At5g56370"/>
    <property type="match status" value="1"/>
</dbReference>
<dbReference type="InterPro" id="IPR055411">
    <property type="entry name" value="LRR_FXL15/At3g58940/PEG3-like"/>
</dbReference>
<dbReference type="Pfam" id="PF00646">
    <property type="entry name" value="F-box"/>
    <property type="match status" value="1"/>
</dbReference>
<comment type="caution">
    <text evidence="3">The sequence shown here is derived from an EMBL/GenBank/DDBJ whole genome shotgun (WGS) entry which is preliminary data.</text>
</comment>
<dbReference type="InterPro" id="IPR001810">
    <property type="entry name" value="F-box_dom"/>
</dbReference>
<dbReference type="InterPro" id="IPR055302">
    <property type="entry name" value="F-box_dom-containing"/>
</dbReference>
<feature type="domain" description="F-box/LRR-repeat protein 15/At3g58940/PEG3-like LRR" evidence="2">
    <location>
        <begin position="109"/>
        <end position="190"/>
    </location>
</feature>
<feature type="domain" description="F-box" evidence="1">
    <location>
        <begin position="10"/>
        <end position="41"/>
    </location>
</feature>
<dbReference type="Proteomes" id="UP001231189">
    <property type="component" value="Unassembled WGS sequence"/>
</dbReference>
<dbReference type="InterPro" id="IPR036047">
    <property type="entry name" value="F-box-like_dom_sf"/>
</dbReference>
<evidence type="ECO:0000259" key="1">
    <source>
        <dbReference type="Pfam" id="PF00646"/>
    </source>
</evidence>
<organism evidence="3 4">
    <name type="scientific">Lolium multiflorum</name>
    <name type="common">Italian ryegrass</name>
    <name type="synonym">Lolium perenne subsp. multiflorum</name>
    <dbReference type="NCBI Taxonomy" id="4521"/>
    <lineage>
        <taxon>Eukaryota</taxon>
        <taxon>Viridiplantae</taxon>
        <taxon>Streptophyta</taxon>
        <taxon>Embryophyta</taxon>
        <taxon>Tracheophyta</taxon>
        <taxon>Spermatophyta</taxon>
        <taxon>Magnoliopsida</taxon>
        <taxon>Liliopsida</taxon>
        <taxon>Poales</taxon>
        <taxon>Poaceae</taxon>
        <taxon>BOP clade</taxon>
        <taxon>Pooideae</taxon>
        <taxon>Poodae</taxon>
        <taxon>Poeae</taxon>
        <taxon>Poeae Chloroplast Group 2 (Poeae type)</taxon>
        <taxon>Loliodinae</taxon>
        <taxon>Loliinae</taxon>
        <taxon>Lolium</taxon>
    </lineage>
</organism>
<dbReference type="InterPro" id="IPR053781">
    <property type="entry name" value="F-box_AtFBL13-like"/>
</dbReference>
<proteinExistence type="predicted"/>
<dbReference type="CDD" id="cd22160">
    <property type="entry name" value="F-box_AtFBL13-like"/>
    <property type="match status" value="1"/>
</dbReference>
<keyword evidence="4" id="KW-1185">Reference proteome</keyword>
<protein>
    <recommendedName>
        <fullName evidence="5">F-box domain-containing protein</fullName>
    </recommendedName>
</protein>